<keyword evidence="6" id="KW-0808">Transferase</keyword>
<evidence type="ECO:0000256" key="3">
    <source>
        <dbReference type="ARBA" id="ARBA00012533"/>
    </source>
</evidence>
<dbReference type="PANTHER" id="PTHR14614">
    <property type="entry name" value="HEPATOCELLULAR CARCINOMA-ASSOCIATED ANTIGEN"/>
    <property type="match status" value="1"/>
</dbReference>
<evidence type="ECO:0000256" key="9">
    <source>
        <dbReference type="ARBA" id="ARBA00038126"/>
    </source>
</evidence>
<dbReference type="KEGG" id="ffu:CLAFUR5_04522"/>
<proteinExistence type="inferred from homology"/>
<keyword evidence="5 10" id="KW-0489">Methyltransferase</keyword>
<dbReference type="Proteomes" id="UP000756132">
    <property type="component" value="Chromosome 4"/>
</dbReference>
<dbReference type="GO" id="GO:0018064">
    <property type="term" value="F:protein-L-histidine N-tele-methyltransferase activity"/>
    <property type="evidence" value="ECO:0007669"/>
    <property type="project" value="UniProtKB-EC"/>
</dbReference>
<reference evidence="10" key="2">
    <citation type="journal article" date="2022" name="Microb. Genom.">
        <title>A chromosome-scale genome assembly of the tomato pathogen Cladosporium fulvum reveals a compartmentalized genome architecture and the presence of a dispensable chromosome.</title>
        <authorList>
            <person name="Zaccaron A.Z."/>
            <person name="Chen L.H."/>
            <person name="Samaras A."/>
            <person name="Stergiopoulos I."/>
        </authorList>
    </citation>
    <scope>NUCLEOTIDE SEQUENCE</scope>
    <source>
        <strain evidence="10">Race5_Kim</strain>
    </source>
</reference>
<evidence type="ECO:0000256" key="4">
    <source>
        <dbReference type="ARBA" id="ARBA00022490"/>
    </source>
</evidence>
<evidence type="ECO:0000256" key="1">
    <source>
        <dbReference type="ARBA" id="ARBA00004123"/>
    </source>
</evidence>
<evidence type="ECO:0000256" key="7">
    <source>
        <dbReference type="ARBA" id="ARBA00022691"/>
    </source>
</evidence>
<evidence type="ECO:0000256" key="2">
    <source>
        <dbReference type="ARBA" id="ARBA00004496"/>
    </source>
</evidence>
<dbReference type="GO" id="GO:0005634">
    <property type="term" value="C:nucleus"/>
    <property type="evidence" value="ECO:0007669"/>
    <property type="project" value="UniProtKB-SubCell"/>
</dbReference>
<gene>
    <name evidence="10" type="ORF">CLAFUR5_04522</name>
</gene>
<evidence type="ECO:0000313" key="11">
    <source>
        <dbReference type="Proteomes" id="UP000756132"/>
    </source>
</evidence>
<sequence>MAFQFGFANDEGSDDDGAMDTGSGVKSCPVAAAENPVPVKQHTLEELLATLPERISYTTVKVESPLGRIAYIPRRELFDVRLQLLQEDGSSSDQVIDQLENSDLRAGVYEGGFKTWECSIDLASLLLDRGPRKDIDELVRCDQVVELGAGSALPASILFRHAVQNAVTGLTFTLADYNEDVLRLVTLPNMLLTWAASTEIQDSESELPRSDSESQGDLEITPALIERFKADLASKNIIINFLSGPWSSTLADLIPQSAPDMGLVILAAETIYSPASTVAFVDLLAILLKRVKMAKAMIGAKRMYFGVGGSVDGLKAACRDKGAVAYEIENHGVPGMEGGIGRALIEIQMY</sequence>
<evidence type="ECO:0000256" key="6">
    <source>
        <dbReference type="ARBA" id="ARBA00022679"/>
    </source>
</evidence>
<dbReference type="RefSeq" id="XP_047760390.1">
    <property type="nucleotide sequence ID" value="XM_047903670.1"/>
</dbReference>
<dbReference type="GeneID" id="71984400"/>
<dbReference type="Gene3D" id="3.40.50.150">
    <property type="entry name" value="Vaccinia Virus protein VP39"/>
    <property type="match status" value="1"/>
</dbReference>
<keyword evidence="11" id="KW-1185">Reference proteome</keyword>
<dbReference type="AlphaFoldDB" id="A0A9Q8LEP6"/>
<dbReference type="InterPro" id="IPR019410">
    <property type="entry name" value="Methyltransf_16"/>
</dbReference>
<keyword evidence="8" id="KW-0539">Nucleus</keyword>
<dbReference type="InterPro" id="IPR029063">
    <property type="entry name" value="SAM-dependent_MTases_sf"/>
</dbReference>
<dbReference type="EMBL" id="CP090166">
    <property type="protein sequence ID" value="UJO16024.1"/>
    <property type="molecule type" value="Genomic_DNA"/>
</dbReference>
<reference evidence="10" key="1">
    <citation type="submission" date="2021-12" db="EMBL/GenBank/DDBJ databases">
        <authorList>
            <person name="Zaccaron A."/>
            <person name="Stergiopoulos I."/>
        </authorList>
    </citation>
    <scope>NUCLEOTIDE SEQUENCE</scope>
    <source>
        <strain evidence="10">Race5_Kim</strain>
    </source>
</reference>
<accession>A0A9Q8LEP6</accession>
<keyword evidence="7" id="KW-0949">S-adenosyl-L-methionine</keyword>
<organism evidence="10 11">
    <name type="scientific">Passalora fulva</name>
    <name type="common">Tomato leaf mold</name>
    <name type="synonym">Cladosporium fulvum</name>
    <dbReference type="NCBI Taxonomy" id="5499"/>
    <lineage>
        <taxon>Eukaryota</taxon>
        <taxon>Fungi</taxon>
        <taxon>Dikarya</taxon>
        <taxon>Ascomycota</taxon>
        <taxon>Pezizomycotina</taxon>
        <taxon>Dothideomycetes</taxon>
        <taxon>Dothideomycetidae</taxon>
        <taxon>Mycosphaerellales</taxon>
        <taxon>Mycosphaerellaceae</taxon>
        <taxon>Fulvia</taxon>
    </lineage>
</organism>
<dbReference type="EC" id="2.1.1.85" evidence="3"/>
<comment type="subcellular location">
    <subcellularLocation>
        <location evidence="2">Cytoplasm</location>
    </subcellularLocation>
    <subcellularLocation>
        <location evidence="1">Nucleus</location>
    </subcellularLocation>
</comment>
<protein>
    <recommendedName>
        <fullName evidence="3">protein-histidine N-methyltransferase</fullName>
        <ecNumber evidence="3">2.1.1.85</ecNumber>
    </recommendedName>
</protein>
<evidence type="ECO:0000256" key="5">
    <source>
        <dbReference type="ARBA" id="ARBA00022603"/>
    </source>
</evidence>
<evidence type="ECO:0000256" key="8">
    <source>
        <dbReference type="ARBA" id="ARBA00023242"/>
    </source>
</evidence>
<dbReference type="GO" id="GO:0032259">
    <property type="term" value="P:methylation"/>
    <property type="evidence" value="ECO:0007669"/>
    <property type="project" value="UniProtKB-KW"/>
</dbReference>
<dbReference type="OrthoDB" id="1723750at2759"/>
<dbReference type="PANTHER" id="PTHR14614:SF39">
    <property type="entry name" value="HISTIDINE PROTEIN METHYLTRANSFERASE 1 HOMOLOG"/>
    <property type="match status" value="1"/>
</dbReference>
<evidence type="ECO:0000313" key="10">
    <source>
        <dbReference type="EMBL" id="UJO16024.1"/>
    </source>
</evidence>
<keyword evidence="4" id="KW-0963">Cytoplasm</keyword>
<name>A0A9Q8LEP6_PASFU</name>
<comment type="similarity">
    <text evidence="9">Belongs to the methyltransferase superfamily. METTL18 family.</text>
</comment>
<dbReference type="GO" id="GO:0005737">
    <property type="term" value="C:cytoplasm"/>
    <property type="evidence" value="ECO:0007669"/>
    <property type="project" value="UniProtKB-SubCell"/>
</dbReference>